<reference evidence="2" key="1">
    <citation type="submission" date="2011-07" db="EMBL/GenBank/DDBJ databases">
        <title>Divergent evolution of antigenic variation in African trypanosomes.</title>
        <authorList>
            <person name="Jackson A.P."/>
            <person name="Berry A."/>
            <person name="Allison H.C."/>
            <person name="Burton P."/>
            <person name="Anderson J."/>
            <person name="Aslett M."/>
            <person name="Brown R."/>
            <person name="Corton N."/>
            <person name="Harris D."/>
            <person name="Hauser H."/>
            <person name="Gamble J."/>
            <person name="Gilderthorp R."/>
            <person name="McQuillan J."/>
            <person name="Quail M.A."/>
            <person name="Sanders M."/>
            <person name="Van Tonder A."/>
            <person name="Ginger M.L."/>
            <person name="Donelson J.E."/>
            <person name="Field M.C."/>
            <person name="Barry J.D."/>
            <person name="Berriman M."/>
            <person name="Hertz-Fowler C."/>
        </authorList>
    </citation>
    <scope>NUCLEOTIDE SEQUENCE [LARGE SCALE GENOMIC DNA]</scope>
    <source>
        <strain evidence="2">IL3000</strain>
    </source>
</reference>
<evidence type="ECO:0000313" key="2">
    <source>
        <dbReference type="Proteomes" id="UP000000702"/>
    </source>
</evidence>
<gene>
    <name evidence="1" type="ORF">TCIL3000_0_39190</name>
</gene>
<comment type="caution">
    <text evidence="1">The sequence shown here is derived from an EMBL/GenBank/DDBJ whole genome shotgun (WGS) entry which is preliminary data.</text>
</comment>
<sequence length="158" mass="17544">MIIHSPCTQHIAGIGNSNAVTLPSALVCCLHSILRSTVHTATPHLSQPPFNHIVRSSSHTATEAALTAYFHVTENYPTEFHFILKLTHTQVSPNDTHSKHHPLIPNEATGLTKLQGLYATRGLEFGFPARLGRLLAREGYFPVCPYLSHRLFVLYRKA</sequence>
<keyword evidence="2" id="KW-1185">Reference proteome</keyword>
<proteinExistence type="predicted"/>
<accession>F9W7H3</accession>
<dbReference type="AlphaFoldDB" id="F9W7H3"/>
<organism evidence="1 2">
    <name type="scientific">Trypanosoma congolense (strain IL3000)</name>
    <dbReference type="NCBI Taxonomy" id="1068625"/>
    <lineage>
        <taxon>Eukaryota</taxon>
        <taxon>Discoba</taxon>
        <taxon>Euglenozoa</taxon>
        <taxon>Kinetoplastea</taxon>
        <taxon>Metakinetoplastina</taxon>
        <taxon>Trypanosomatida</taxon>
        <taxon>Trypanosomatidae</taxon>
        <taxon>Trypanosoma</taxon>
        <taxon>Nannomonas</taxon>
    </lineage>
</organism>
<name>F9W7H3_TRYCI</name>
<dbReference type="VEuPathDB" id="TriTrypDB:TcIL3000_0_39190"/>
<reference evidence="1 2" key="2">
    <citation type="journal article" date="2012" name="Proc. Natl. Acad. Sci. U.S.A.">
        <title>Antigenic diversity is generated by distinct evolutionary mechanisms in African trypanosome species.</title>
        <authorList>
            <person name="Jackson A.P."/>
            <person name="Berry A."/>
            <person name="Aslett M."/>
            <person name="Allison H.C."/>
            <person name="Burton P."/>
            <person name="Vavrova-Anderson J."/>
            <person name="Brown R."/>
            <person name="Browne H."/>
            <person name="Corton N."/>
            <person name="Hauser H."/>
            <person name="Gamble J."/>
            <person name="Gilderthorp R."/>
            <person name="Marcello L."/>
            <person name="McQuillan J."/>
            <person name="Otto T.D."/>
            <person name="Quail M.A."/>
            <person name="Sanders M.J."/>
            <person name="van Tonder A."/>
            <person name="Ginger M.L."/>
            <person name="Field M.C."/>
            <person name="Barry J.D."/>
            <person name="Hertz-Fowler C."/>
            <person name="Berriman M."/>
        </authorList>
    </citation>
    <scope>NUCLEOTIDE SEQUENCE [LARGE SCALE GENOMIC DNA]</scope>
    <source>
        <strain evidence="1 2">IL3000</strain>
    </source>
</reference>
<evidence type="ECO:0000313" key="1">
    <source>
        <dbReference type="EMBL" id="CCD13139.1"/>
    </source>
</evidence>
<dbReference type="Proteomes" id="UP000000702">
    <property type="component" value="Unassembled WGS sequence"/>
</dbReference>
<dbReference type="EMBL" id="CAEQ01001032">
    <property type="protein sequence ID" value="CCD13139.1"/>
    <property type="molecule type" value="Genomic_DNA"/>
</dbReference>
<protein>
    <submittedName>
        <fullName evidence="1">WGS project CAEQ00000000 data, annotated contig 1611</fullName>
    </submittedName>
</protein>